<dbReference type="Pfam" id="PF07589">
    <property type="entry name" value="PEP-CTERM"/>
    <property type="match status" value="1"/>
</dbReference>
<dbReference type="Proteomes" id="UP000448575">
    <property type="component" value="Unassembled WGS sequence"/>
</dbReference>
<feature type="domain" description="Ice-binding protein C-terminal" evidence="2">
    <location>
        <begin position="211"/>
        <end position="235"/>
    </location>
</feature>
<feature type="signal peptide" evidence="1">
    <location>
        <begin position="1"/>
        <end position="22"/>
    </location>
</feature>
<keyword evidence="1" id="KW-0732">Signal</keyword>
<sequence>MNRVFKIICTAALAVAANTSNAATISITGTVELSPLYYNNLISISGRLNLAEQPIFASGDDVHLKINFSDGKAIRMGDVPSPYPGWDIRHFGAAIKKADGMPLGGWGAPDTKTSRVQAHFTGWRSLKQLASKPVSMPIPGLFPDDTGLGVSVGSWAINFGEPFEFTGIEASFHIEDLGVAPDFAEMVFVGAFGFASEVFLVDATDGGNPAQVPEPSSAMLAGVGLMGLATVLRRRRKQR</sequence>
<feature type="chain" id="PRO_5026935583" evidence="1">
    <location>
        <begin position="23"/>
        <end position="239"/>
    </location>
</feature>
<dbReference type="RefSeq" id="WP_161027278.1">
    <property type="nucleotide sequence ID" value="NZ_WWCJ01000015.1"/>
</dbReference>
<reference evidence="3 4" key="1">
    <citation type="submission" date="2019-12" db="EMBL/GenBank/DDBJ databases">
        <title>Novel species isolated from a subtropical stream in China.</title>
        <authorList>
            <person name="Lu H."/>
        </authorList>
    </citation>
    <scope>NUCLEOTIDE SEQUENCE [LARGE SCALE GENOMIC DNA]</scope>
    <source>
        <strain evidence="3 4">DS3</strain>
    </source>
</reference>
<dbReference type="NCBIfam" id="TIGR02595">
    <property type="entry name" value="PEP_CTERM"/>
    <property type="match status" value="1"/>
</dbReference>
<proteinExistence type="predicted"/>
<organism evidence="3 4">
    <name type="scientific">Pseudoduganella guangdongensis</name>
    <dbReference type="NCBI Taxonomy" id="2692179"/>
    <lineage>
        <taxon>Bacteria</taxon>
        <taxon>Pseudomonadati</taxon>
        <taxon>Pseudomonadota</taxon>
        <taxon>Betaproteobacteria</taxon>
        <taxon>Burkholderiales</taxon>
        <taxon>Oxalobacteraceae</taxon>
        <taxon>Telluria group</taxon>
        <taxon>Pseudoduganella</taxon>
    </lineage>
</organism>
<dbReference type="EMBL" id="WWCJ01000015">
    <property type="protein sequence ID" value="MYN04320.1"/>
    <property type="molecule type" value="Genomic_DNA"/>
</dbReference>
<accession>A0A6N9HLD7</accession>
<dbReference type="AlphaFoldDB" id="A0A6N9HLD7"/>
<evidence type="ECO:0000259" key="2">
    <source>
        <dbReference type="Pfam" id="PF07589"/>
    </source>
</evidence>
<gene>
    <name evidence="3" type="ORF">GTP41_19695</name>
</gene>
<name>A0A6N9HLD7_9BURK</name>
<evidence type="ECO:0000313" key="3">
    <source>
        <dbReference type="EMBL" id="MYN04320.1"/>
    </source>
</evidence>
<comment type="caution">
    <text evidence="3">The sequence shown here is derived from an EMBL/GenBank/DDBJ whole genome shotgun (WGS) entry which is preliminary data.</text>
</comment>
<evidence type="ECO:0000313" key="4">
    <source>
        <dbReference type="Proteomes" id="UP000448575"/>
    </source>
</evidence>
<protein>
    <submittedName>
        <fullName evidence="3">PEP-CTERM sorting domain-containing protein</fullName>
    </submittedName>
</protein>
<evidence type="ECO:0000256" key="1">
    <source>
        <dbReference type="SAM" id="SignalP"/>
    </source>
</evidence>
<keyword evidence="4" id="KW-1185">Reference proteome</keyword>
<dbReference type="InterPro" id="IPR013424">
    <property type="entry name" value="Ice-binding_C"/>
</dbReference>